<evidence type="ECO:0000256" key="1">
    <source>
        <dbReference type="ARBA" id="ARBA00022898"/>
    </source>
</evidence>
<dbReference type="Pfam" id="PF00266">
    <property type="entry name" value="Aminotran_5"/>
    <property type="match status" value="1"/>
</dbReference>
<dbReference type="InterPro" id="IPR015424">
    <property type="entry name" value="PyrdxlP-dep_Trfase"/>
</dbReference>
<dbReference type="Proteomes" id="UP001501153">
    <property type="component" value="Unassembled WGS sequence"/>
</dbReference>
<comment type="caution">
    <text evidence="3">The sequence shown here is derived from an EMBL/GenBank/DDBJ whole genome shotgun (WGS) entry which is preliminary data.</text>
</comment>
<reference evidence="4" key="1">
    <citation type="journal article" date="2019" name="Int. J. Syst. Evol. Microbiol.">
        <title>The Global Catalogue of Microorganisms (GCM) 10K type strain sequencing project: providing services to taxonomists for standard genome sequencing and annotation.</title>
        <authorList>
            <consortium name="The Broad Institute Genomics Platform"/>
            <consortium name="The Broad Institute Genome Sequencing Center for Infectious Disease"/>
            <person name="Wu L."/>
            <person name="Ma J."/>
        </authorList>
    </citation>
    <scope>NUCLEOTIDE SEQUENCE [LARGE SCALE GENOMIC DNA]</scope>
    <source>
        <strain evidence="4">JCM 17923</strain>
    </source>
</reference>
<feature type="domain" description="Aminotransferase class V" evidence="2">
    <location>
        <begin position="18"/>
        <end position="382"/>
    </location>
</feature>
<dbReference type="InterPro" id="IPR000192">
    <property type="entry name" value="Aminotrans_V_dom"/>
</dbReference>
<dbReference type="EMBL" id="BAABGZ010000067">
    <property type="protein sequence ID" value="GAA4363138.1"/>
    <property type="molecule type" value="Genomic_DNA"/>
</dbReference>
<keyword evidence="4" id="KW-1185">Reference proteome</keyword>
<gene>
    <name evidence="3" type="ORF">GCM10023185_31640</name>
</gene>
<dbReference type="Gene3D" id="3.40.640.10">
    <property type="entry name" value="Type I PLP-dependent aspartate aminotransferase-like (Major domain)"/>
    <property type="match status" value="1"/>
</dbReference>
<keyword evidence="3" id="KW-0808">Transferase</keyword>
<dbReference type="Gene3D" id="3.90.1150.10">
    <property type="entry name" value="Aspartate Aminotransferase, domain 1"/>
    <property type="match status" value="1"/>
</dbReference>
<dbReference type="PANTHER" id="PTHR43586">
    <property type="entry name" value="CYSTEINE DESULFURASE"/>
    <property type="match status" value="1"/>
</dbReference>
<evidence type="ECO:0000313" key="3">
    <source>
        <dbReference type="EMBL" id="GAA4363138.1"/>
    </source>
</evidence>
<dbReference type="PANTHER" id="PTHR43586:SF24">
    <property type="entry name" value="BLR4730 PROTEIN"/>
    <property type="match status" value="1"/>
</dbReference>
<dbReference type="InterPro" id="IPR015422">
    <property type="entry name" value="PyrdxlP-dep_Trfase_small"/>
</dbReference>
<dbReference type="SUPFAM" id="SSF53383">
    <property type="entry name" value="PLP-dependent transferases"/>
    <property type="match status" value="1"/>
</dbReference>
<evidence type="ECO:0000313" key="4">
    <source>
        <dbReference type="Proteomes" id="UP001501153"/>
    </source>
</evidence>
<dbReference type="InterPro" id="IPR015421">
    <property type="entry name" value="PyrdxlP-dep_Trfase_major"/>
</dbReference>
<name>A0ABP8IM88_9BACT</name>
<sequence>MNTDLLRQDTAGLRQGLFFNSAGASLMPRPVVSAMVEYLQQEEQLGGYAVEQQRTADLERLYTELAILLNARPHNFAFAWNATDAYNRALSAIPFRRGDVILTTDDDYISNHIAFLALRQRFGVEVRRARNLPDGDLDLADFEQQLRQHRPVLVAVTHVPTNSGLVQPVEAIGRLCRQSDTWYLVDASQSVGQLRVDVQQLGCDFLNAPGRKFLRGPRGTGFLYISDRALQAGLAPLFIDRRGADWVAADAYQPHPEGRRFEQQELGGTVLGLAEAVRYANAVGIDQIAARTRELHLQLRQLLSRQPHLRLLDRGSEQCSLVTFDAPGRALEDLTQLLNAHKVAYTVSRRSFAILDFDRKGVDWAIRFSPHYFNTAEELEQVVSILATLRH</sequence>
<evidence type="ECO:0000259" key="2">
    <source>
        <dbReference type="Pfam" id="PF00266"/>
    </source>
</evidence>
<keyword evidence="1" id="KW-0663">Pyridoxal phosphate</keyword>
<keyword evidence="3" id="KW-0032">Aminotransferase</keyword>
<dbReference type="RefSeq" id="WP_345237073.1">
    <property type="nucleotide sequence ID" value="NZ_BAABGZ010000067.1"/>
</dbReference>
<dbReference type="GO" id="GO:0008483">
    <property type="term" value="F:transaminase activity"/>
    <property type="evidence" value="ECO:0007669"/>
    <property type="project" value="UniProtKB-KW"/>
</dbReference>
<proteinExistence type="predicted"/>
<organism evidence="3 4">
    <name type="scientific">Hymenobacter saemangeumensis</name>
    <dbReference type="NCBI Taxonomy" id="1084522"/>
    <lineage>
        <taxon>Bacteria</taxon>
        <taxon>Pseudomonadati</taxon>
        <taxon>Bacteroidota</taxon>
        <taxon>Cytophagia</taxon>
        <taxon>Cytophagales</taxon>
        <taxon>Hymenobacteraceae</taxon>
        <taxon>Hymenobacter</taxon>
    </lineage>
</organism>
<protein>
    <submittedName>
        <fullName evidence="3">Aminotransferase class V-fold PLP-dependent enzyme</fullName>
    </submittedName>
</protein>
<accession>A0ABP8IM88</accession>